<gene>
    <name evidence="2" type="ORF">O181_068045</name>
</gene>
<protein>
    <submittedName>
        <fullName evidence="2">Uncharacterized protein</fullName>
    </submittedName>
</protein>
<dbReference type="EMBL" id="AVOT02034274">
    <property type="protein sequence ID" value="MBW0528330.1"/>
    <property type="molecule type" value="Genomic_DNA"/>
</dbReference>
<organism evidence="2 3">
    <name type="scientific">Austropuccinia psidii MF-1</name>
    <dbReference type="NCBI Taxonomy" id="1389203"/>
    <lineage>
        <taxon>Eukaryota</taxon>
        <taxon>Fungi</taxon>
        <taxon>Dikarya</taxon>
        <taxon>Basidiomycota</taxon>
        <taxon>Pucciniomycotina</taxon>
        <taxon>Pucciniomycetes</taxon>
        <taxon>Pucciniales</taxon>
        <taxon>Sphaerophragmiaceae</taxon>
        <taxon>Austropuccinia</taxon>
    </lineage>
</organism>
<dbReference type="Proteomes" id="UP000765509">
    <property type="component" value="Unassembled WGS sequence"/>
</dbReference>
<comment type="caution">
    <text evidence="2">The sequence shown here is derived from an EMBL/GenBank/DDBJ whole genome shotgun (WGS) entry which is preliminary data.</text>
</comment>
<dbReference type="OrthoDB" id="3253623at2759"/>
<evidence type="ECO:0000313" key="2">
    <source>
        <dbReference type="EMBL" id="MBW0528330.1"/>
    </source>
</evidence>
<reference evidence="2" key="1">
    <citation type="submission" date="2021-03" db="EMBL/GenBank/DDBJ databases">
        <title>Draft genome sequence of rust myrtle Austropuccinia psidii MF-1, a brazilian biotype.</title>
        <authorList>
            <person name="Quecine M.C."/>
            <person name="Pachon D.M.R."/>
            <person name="Bonatelli M.L."/>
            <person name="Correr F.H."/>
            <person name="Franceschini L.M."/>
            <person name="Leite T.F."/>
            <person name="Margarido G.R.A."/>
            <person name="Almeida C.A."/>
            <person name="Ferrarezi J.A."/>
            <person name="Labate C.A."/>
        </authorList>
    </citation>
    <scope>NUCLEOTIDE SEQUENCE</scope>
    <source>
        <strain evidence="2">MF-1</strain>
    </source>
</reference>
<dbReference type="AlphaFoldDB" id="A0A9Q3ERV8"/>
<name>A0A9Q3ERV8_9BASI</name>
<accession>A0A9Q3ERV8</accession>
<proteinExistence type="predicted"/>
<sequence length="301" mass="34061">MSTPHNSSIHICMSQHCSTQSHPSPEGDGQGVAFTPFQDKQHIKNLQSAIESNSIPNMPTSGSQSEFQKILLDQIFSTYYSQLNQSKFSTPAGLNSTAQKSYSGKFISLFEPHTQNTTNMEQNFRPSKHFISQPFKKWLARFLQQARIMEVLHQHQQSQIPKGSPKCDNWDGLVLRGFTGFRNINDPPLISIPGALAFLIYVDWFNAHGKSTQFANIGPIILICLNLPPRECLCCRNHPWSKGANCPTIDLPIISTHQGAQRAMARLPFFTNLNRSFGMLYPCFHPHGHCRCGFHEKDYWI</sequence>
<evidence type="ECO:0000313" key="3">
    <source>
        <dbReference type="Proteomes" id="UP000765509"/>
    </source>
</evidence>
<keyword evidence="3" id="KW-1185">Reference proteome</keyword>
<evidence type="ECO:0000256" key="1">
    <source>
        <dbReference type="SAM" id="MobiDB-lite"/>
    </source>
</evidence>
<feature type="region of interest" description="Disordered" evidence="1">
    <location>
        <begin position="15"/>
        <end position="34"/>
    </location>
</feature>